<dbReference type="Proteomes" id="UP001224644">
    <property type="component" value="Unassembled WGS sequence"/>
</dbReference>
<evidence type="ECO:0000313" key="1">
    <source>
        <dbReference type="EMBL" id="MDN3590185.1"/>
    </source>
</evidence>
<protein>
    <submittedName>
        <fullName evidence="1">Uncharacterized protein</fullName>
    </submittedName>
</protein>
<dbReference type="EMBL" id="JAUFPX010000002">
    <property type="protein sequence ID" value="MDN3590185.1"/>
    <property type="molecule type" value="Genomic_DNA"/>
</dbReference>
<organism evidence="1 2">
    <name type="scientific">Methylobacterium adhaesivum</name>
    <dbReference type="NCBI Taxonomy" id="333297"/>
    <lineage>
        <taxon>Bacteria</taxon>
        <taxon>Pseudomonadati</taxon>
        <taxon>Pseudomonadota</taxon>
        <taxon>Alphaproteobacteria</taxon>
        <taxon>Hyphomicrobiales</taxon>
        <taxon>Methylobacteriaceae</taxon>
        <taxon>Methylobacterium</taxon>
    </lineage>
</organism>
<accession>A0ABT8BEI7</accession>
<reference evidence="2" key="1">
    <citation type="journal article" date="2019" name="Int. J. Syst. Evol. Microbiol.">
        <title>The Global Catalogue of Microorganisms (GCM) 10K type strain sequencing project: providing services to taxonomists for standard genome sequencing and annotation.</title>
        <authorList>
            <consortium name="The Broad Institute Genomics Platform"/>
            <consortium name="The Broad Institute Genome Sequencing Center for Infectious Disease"/>
            <person name="Wu L."/>
            <person name="Ma J."/>
        </authorList>
    </citation>
    <scope>NUCLEOTIDE SEQUENCE [LARGE SCALE GENOMIC DNA]</scope>
    <source>
        <strain evidence="2">CECT 7069</strain>
    </source>
</reference>
<name>A0ABT8BEI7_9HYPH</name>
<keyword evidence="2" id="KW-1185">Reference proteome</keyword>
<sequence>MAEDAFRLSRATGERRVVSNRGTHHAQAVTDVLVSNAEASLSFLCRGFSAEVFDAVRIENFLGKPGTRLNVLLDGDIGKGAPTALAGLAEHMASDDPHLRVRLLARPSPIHFGIADGRDTRTETDVASRKATVVFGDTALAAAAQQRNKSLWDAASKLTVAGITPAA</sequence>
<proteinExistence type="predicted"/>
<comment type="caution">
    <text evidence="1">The sequence shown here is derived from an EMBL/GenBank/DDBJ whole genome shotgun (WGS) entry which is preliminary data.</text>
</comment>
<gene>
    <name evidence="1" type="ORF">QWZ12_06095</name>
</gene>
<dbReference type="RefSeq" id="WP_238221537.1">
    <property type="nucleotide sequence ID" value="NZ_BPQD01000001.1"/>
</dbReference>
<evidence type="ECO:0000313" key="2">
    <source>
        <dbReference type="Proteomes" id="UP001224644"/>
    </source>
</evidence>